<evidence type="ECO:0000256" key="9">
    <source>
        <dbReference type="ARBA" id="ARBA00022840"/>
    </source>
</evidence>
<keyword evidence="8 13" id="KW-0862">Zinc</keyword>
<evidence type="ECO:0000256" key="11">
    <source>
        <dbReference type="ARBA" id="ARBA00023146"/>
    </source>
</evidence>
<gene>
    <name evidence="13" type="primary">cysS</name>
    <name evidence="15" type="ORF">XE03_1287</name>
</gene>
<feature type="binding site" evidence="13">
    <location>
        <position position="209"/>
    </location>
    <ligand>
        <name>Zn(2+)</name>
        <dbReference type="ChEBI" id="CHEBI:29105"/>
    </ligand>
</feature>
<comment type="subunit">
    <text evidence="3 13">Monomer.</text>
</comment>
<dbReference type="InterPro" id="IPR009080">
    <property type="entry name" value="tRNAsynth_Ia_anticodon-bd"/>
</dbReference>
<dbReference type="PANTHER" id="PTHR10890">
    <property type="entry name" value="CYSTEINYL-TRNA SYNTHETASE"/>
    <property type="match status" value="1"/>
</dbReference>
<feature type="short sequence motif" description="'KMSKS' region" evidence="13">
    <location>
        <begin position="266"/>
        <end position="270"/>
    </location>
</feature>
<dbReference type="PRINTS" id="PR00983">
    <property type="entry name" value="TRNASYNTHCYS"/>
</dbReference>
<evidence type="ECO:0000256" key="13">
    <source>
        <dbReference type="HAMAP-Rule" id="MF_00041"/>
    </source>
</evidence>
<dbReference type="InterPro" id="IPR024909">
    <property type="entry name" value="Cys-tRNA/MSH_ligase"/>
</dbReference>
<comment type="catalytic activity">
    <reaction evidence="12 13">
        <text>tRNA(Cys) + L-cysteine + ATP = L-cysteinyl-tRNA(Cys) + AMP + diphosphate</text>
        <dbReference type="Rhea" id="RHEA:17773"/>
        <dbReference type="Rhea" id="RHEA-COMP:9661"/>
        <dbReference type="Rhea" id="RHEA-COMP:9679"/>
        <dbReference type="ChEBI" id="CHEBI:30616"/>
        <dbReference type="ChEBI" id="CHEBI:33019"/>
        <dbReference type="ChEBI" id="CHEBI:35235"/>
        <dbReference type="ChEBI" id="CHEBI:78442"/>
        <dbReference type="ChEBI" id="CHEBI:78517"/>
        <dbReference type="ChEBI" id="CHEBI:456215"/>
        <dbReference type="EC" id="6.1.1.16"/>
    </reaction>
</comment>
<dbReference type="EMBL" id="LGGX01000013">
    <property type="protein sequence ID" value="KUK86689.1"/>
    <property type="molecule type" value="Genomic_DNA"/>
</dbReference>
<dbReference type="PATRIC" id="fig|1635277.3.peg.1922"/>
<dbReference type="EC" id="6.1.1.16" evidence="13"/>
<protein>
    <recommendedName>
        <fullName evidence="13">Cysteine--tRNA ligase</fullName>
        <ecNumber evidence="13">6.1.1.16</ecNumber>
    </recommendedName>
    <alternativeName>
        <fullName evidence="13">Cysteinyl-tRNA synthetase</fullName>
        <shortName evidence="13">CysRS</shortName>
    </alternativeName>
</protein>
<sequence>MLKLYNTFSKNVENFDPISKDGFVRIYSCGMTVQDTPHIGHIRALITVDILRRVLKLSEYSLFSVYNFTDIDDKLITKMGESHIDYRIISQRNIDEFFEVFNNLNILPFDVYPRATGHIEEIIELISKLLEKGFAYRSGDDIYFSVSKFKEYGKLSGKRLDDLIEGKRVEVNQNKENPLDFVLWKGARDNEPYWYSPFGKGRPGWHIECSAMSMKYLGESFDIHAGGKDLIFPHHENEIAQSECATGKPFAKYWIHNGMVNLKGEKMSKSLGNVFKAKELLKLYGPNVLRFFLYKTHYRKDIEFSKERVEEAKTAFKRLVPYISENFEEDNIEVDIYKDFKNALEDDLNTPEALGIIFETVNMINKKEKEENLLKNTLCRMYKDLGFIFVKKEKDDLTEQLVEVLLKIRESMKKEKNYQMADLIREELKKRKIVINDLKDGVTWKIED</sequence>
<feature type="binding site" evidence="13">
    <location>
        <position position="29"/>
    </location>
    <ligand>
        <name>Zn(2+)</name>
        <dbReference type="ChEBI" id="CHEBI:29105"/>
    </ligand>
</feature>
<reference evidence="16" key="1">
    <citation type="journal article" date="2015" name="MBio">
        <title>Genome-Resolved Metagenomic Analysis Reveals Roles for Candidate Phyla and Other Microbial Community Members in Biogeochemical Transformations in Oil Reservoirs.</title>
        <authorList>
            <person name="Hu P."/>
            <person name="Tom L."/>
            <person name="Singh A."/>
            <person name="Thomas B.C."/>
            <person name="Baker B.J."/>
            <person name="Piceno Y.M."/>
            <person name="Andersen G.L."/>
            <person name="Banfield J.F."/>
        </authorList>
    </citation>
    <scope>NUCLEOTIDE SEQUENCE [LARGE SCALE GENOMIC DNA]</scope>
</reference>
<dbReference type="FunFam" id="3.40.50.620:FF:000130">
    <property type="entry name" value="Cysteine--tRNA ligase"/>
    <property type="match status" value="1"/>
</dbReference>
<comment type="similarity">
    <text evidence="2 13">Belongs to the class-I aminoacyl-tRNA synthetase family.</text>
</comment>
<evidence type="ECO:0000256" key="5">
    <source>
        <dbReference type="ARBA" id="ARBA00022598"/>
    </source>
</evidence>
<dbReference type="PANTHER" id="PTHR10890:SF3">
    <property type="entry name" value="CYSTEINE--TRNA LIGASE, CYTOPLASMIC"/>
    <property type="match status" value="1"/>
</dbReference>
<dbReference type="Proteomes" id="UP000053467">
    <property type="component" value="Unassembled WGS sequence"/>
</dbReference>
<accession>A0A101I1D7</accession>
<evidence type="ECO:0000256" key="12">
    <source>
        <dbReference type="ARBA" id="ARBA00047398"/>
    </source>
</evidence>
<proteinExistence type="inferred from homology"/>
<evidence type="ECO:0000256" key="6">
    <source>
        <dbReference type="ARBA" id="ARBA00022723"/>
    </source>
</evidence>
<keyword evidence="4 13" id="KW-0963">Cytoplasm</keyword>
<evidence type="ECO:0000256" key="7">
    <source>
        <dbReference type="ARBA" id="ARBA00022741"/>
    </source>
</evidence>
<dbReference type="CDD" id="cd00672">
    <property type="entry name" value="CysRS_core"/>
    <property type="match status" value="1"/>
</dbReference>
<keyword evidence="9 13" id="KW-0067">ATP-binding</keyword>
<dbReference type="Pfam" id="PF01406">
    <property type="entry name" value="tRNA-synt_1e"/>
    <property type="match status" value="1"/>
</dbReference>
<dbReference type="GO" id="GO:0006423">
    <property type="term" value="P:cysteinyl-tRNA aminoacylation"/>
    <property type="evidence" value="ECO:0007669"/>
    <property type="project" value="UniProtKB-UniRule"/>
</dbReference>
<dbReference type="Pfam" id="PF09190">
    <property type="entry name" value="DALR_2"/>
    <property type="match status" value="1"/>
</dbReference>
<comment type="subcellular location">
    <subcellularLocation>
        <location evidence="1 13">Cytoplasm</location>
    </subcellularLocation>
</comment>
<evidence type="ECO:0000259" key="14">
    <source>
        <dbReference type="SMART" id="SM00840"/>
    </source>
</evidence>
<feature type="binding site" evidence="13">
    <location>
        <position position="238"/>
    </location>
    <ligand>
        <name>Zn(2+)</name>
        <dbReference type="ChEBI" id="CHEBI:29105"/>
    </ligand>
</feature>
<dbReference type="SUPFAM" id="SSF52374">
    <property type="entry name" value="Nucleotidylyl transferase"/>
    <property type="match status" value="1"/>
</dbReference>
<keyword evidence="11 13" id="KW-0030">Aminoacyl-tRNA synthetase</keyword>
<dbReference type="NCBIfam" id="TIGR00435">
    <property type="entry name" value="cysS"/>
    <property type="match status" value="1"/>
</dbReference>
<evidence type="ECO:0000256" key="2">
    <source>
        <dbReference type="ARBA" id="ARBA00005594"/>
    </source>
</evidence>
<dbReference type="HAMAP" id="MF_00041">
    <property type="entry name" value="Cys_tRNA_synth"/>
    <property type="match status" value="1"/>
</dbReference>
<dbReference type="InterPro" id="IPR015273">
    <property type="entry name" value="Cys-tRNA-synt_Ia_DALR"/>
</dbReference>
<comment type="cofactor">
    <cofactor evidence="13">
        <name>Zn(2+)</name>
        <dbReference type="ChEBI" id="CHEBI:29105"/>
    </cofactor>
    <text evidence="13">Binds 1 zinc ion per subunit.</text>
</comment>
<evidence type="ECO:0000313" key="15">
    <source>
        <dbReference type="EMBL" id="KUK86689.1"/>
    </source>
</evidence>
<dbReference type="AlphaFoldDB" id="A0A101I1D7"/>
<dbReference type="GO" id="GO:0005829">
    <property type="term" value="C:cytosol"/>
    <property type="evidence" value="ECO:0007669"/>
    <property type="project" value="TreeGrafter"/>
</dbReference>
<feature type="binding site" evidence="13">
    <location>
        <position position="234"/>
    </location>
    <ligand>
        <name>Zn(2+)</name>
        <dbReference type="ChEBI" id="CHEBI:29105"/>
    </ligand>
</feature>
<evidence type="ECO:0000256" key="1">
    <source>
        <dbReference type="ARBA" id="ARBA00004496"/>
    </source>
</evidence>
<name>A0A101I1D7_UNCT6</name>
<evidence type="ECO:0000256" key="8">
    <source>
        <dbReference type="ARBA" id="ARBA00022833"/>
    </source>
</evidence>
<dbReference type="SUPFAM" id="SSF47323">
    <property type="entry name" value="Anticodon-binding domain of a subclass of class I aminoacyl-tRNA synthetases"/>
    <property type="match status" value="1"/>
</dbReference>
<dbReference type="GO" id="GO:0008270">
    <property type="term" value="F:zinc ion binding"/>
    <property type="evidence" value="ECO:0007669"/>
    <property type="project" value="UniProtKB-UniRule"/>
</dbReference>
<keyword evidence="10 13" id="KW-0648">Protein biosynthesis</keyword>
<keyword evidence="7 13" id="KW-0547">Nucleotide-binding</keyword>
<dbReference type="GO" id="GO:0004817">
    <property type="term" value="F:cysteine-tRNA ligase activity"/>
    <property type="evidence" value="ECO:0007669"/>
    <property type="project" value="UniProtKB-UniRule"/>
</dbReference>
<evidence type="ECO:0000256" key="10">
    <source>
        <dbReference type="ARBA" id="ARBA00022917"/>
    </source>
</evidence>
<evidence type="ECO:0000256" key="3">
    <source>
        <dbReference type="ARBA" id="ARBA00011245"/>
    </source>
</evidence>
<dbReference type="InterPro" id="IPR015803">
    <property type="entry name" value="Cys-tRNA-ligase"/>
</dbReference>
<dbReference type="Gene3D" id="3.40.50.620">
    <property type="entry name" value="HUPs"/>
    <property type="match status" value="1"/>
</dbReference>
<comment type="caution">
    <text evidence="15">The sequence shown here is derived from an EMBL/GenBank/DDBJ whole genome shotgun (WGS) entry which is preliminary data.</text>
</comment>
<keyword evidence="5 13" id="KW-0436">Ligase</keyword>
<dbReference type="InterPro" id="IPR032678">
    <property type="entry name" value="tRNA-synt_1_cat_dom"/>
</dbReference>
<feature type="domain" description="Cysteinyl-tRNA synthetase class Ia DALR" evidence="14">
    <location>
        <begin position="339"/>
        <end position="397"/>
    </location>
</feature>
<organism evidence="15 16">
    <name type="scientific">candidate division TA06 bacterium 34_109</name>
    <dbReference type="NCBI Taxonomy" id="1635277"/>
    <lineage>
        <taxon>Bacteria</taxon>
        <taxon>Bacteria division TA06</taxon>
    </lineage>
</organism>
<feature type="short sequence motif" description="'HIGH' region" evidence="13">
    <location>
        <begin position="31"/>
        <end position="41"/>
    </location>
</feature>
<evidence type="ECO:0000256" key="4">
    <source>
        <dbReference type="ARBA" id="ARBA00022490"/>
    </source>
</evidence>
<evidence type="ECO:0000313" key="16">
    <source>
        <dbReference type="Proteomes" id="UP000053467"/>
    </source>
</evidence>
<dbReference type="InterPro" id="IPR014729">
    <property type="entry name" value="Rossmann-like_a/b/a_fold"/>
</dbReference>
<keyword evidence="6 13" id="KW-0479">Metal-binding</keyword>
<feature type="binding site" evidence="13">
    <location>
        <position position="269"/>
    </location>
    <ligand>
        <name>ATP</name>
        <dbReference type="ChEBI" id="CHEBI:30616"/>
    </ligand>
</feature>
<dbReference type="Gene3D" id="1.20.120.1910">
    <property type="entry name" value="Cysteine-tRNA ligase, C-terminal anti-codon recognition domain"/>
    <property type="match status" value="1"/>
</dbReference>
<dbReference type="SMART" id="SM00840">
    <property type="entry name" value="DALR_2"/>
    <property type="match status" value="1"/>
</dbReference>
<dbReference type="GO" id="GO:0005524">
    <property type="term" value="F:ATP binding"/>
    <property type="evidence" value="ECO:0007669"/>
    <property type="project" value="UniProtKB-UniRule"/>
</dbReference>